<sequence length="119" mass="14160">MSIFRGLSPPSYLWTESAVWTDEWLDIMYEMLTGIQCPWEERVPLVVCYLESHAKRWWKSSLDMTFIDREVAEIVWGEFRAALLEHFVLQSARDELEDRFLQLRQGARQWWSIIGSSTT</sequence>
<organism evidence="2 3">
    <name type="scientific">Platanthera guangdongensis</name>
    <dbReference type="NCBI Taxonomy" id="2320717"/>
    <lineage>
        <taxon>Eukaryota</taxon>
        <taxon>Viridiplantae</taxon>
        <taxon>Streptophyta</taxon>
        <taxon>Embryophyta</taxon>
        <taxon>Tracheophyta</taxon>
        <taxon>Spermatophyta</taxon>
        <taxon>Magnoliopsida</taxon>
        <taxon>Liliopsida</taxon>
        <taxon>Asparagales</taxon>
        <taxon>Orchidaceae</taxon>
        <taxon>Orchidoideae</taxon>
        <taxon>Orchideae</taxon>
        <taxon>Orchidinae</taxon>
        <taxon>Platanthera</taxon>
    </lineage>
</organism>
<protein>
    <recommendedName>
        <fullName evidence="1">Retrotransposon gag domain-containing protein</fullName>
    </recommendedName>
</protein>
<dbReference type="InterPro" id="IPR005162">
    <property type="entry name" value="Retrotrans_gag_dom"/>
</dbReference>
<feature type="domain" description="Retrotransposon gag" evidence="1">
    <location>
        <begin position="45"/>
        <end position="108"/>
    </location>
</feature>
<name>A0ABR2MUF8_9ASPA</name>
<evidence type="ECO:0000313" key="2">
    <source>
        <dbReference type="EMBL" id="KAK8967593.1"/>
    </source>
</evidence>
<gene>
    <name evidence="2" type="ORF">KSP40_PGU012352</name>
</gene>
<evidence type="ECO:0000259" key="1">
    <source>
        <dbReference type="Pfam" id="PF03732"/>
    </source>
</evidence>
<dbReference type="Proteomes" id="UP001412067">
    <property type="component" value="Unassembled WGS sequence"/>
</dbReference>
<accession>A0ABR2MUF8</accession>
<reference evidence="2 3" key="1">
    <citation type="journal article" date="2022" name="Nat. Plants">
        <title>Genomes of leafy and leafless Platanthera orchids illuminate the evolution of mycoheterotrophy.</title>
        <authorList>
            <person name="Li M.H."/>
            <person name="Liu K.W."/>
            <person name="Li Z."/>
            <person name="Lu H.C."/>
            <person name="Ye Q.L."/>
            <person name="Zhang D."/>
            <person name="Wang J.Y."/>
            <person name="Li Y.F."/>
            <person name="Zhong Z.M."/>
            <person name="Liu X."/>
            <person name="Yu X."/>
            <person name="Liu D.K."/>
            <person name="Tu X.D."/>
            <person name="Liu B."/>
            <person name="Hao Y."/>
            <person name="Liao X.Y."/>
            <person name="Jiang Y.T."/>
            <person name="Sun W.H."/>
            <person name="Chen J."/>
            <person name="Chen Y.Q."/>
            <person name="Ai Y."/>
            <person name="Zhai J.W."/>
            <person name="Wu S.S."/>
            <person name="Zhou Z."/>
            <person name="Hsiao Y.Y."/>
            <person name="Wu W.L."/>
            <person name="Chen Y.Y."/>
            <person name="Lin Y.F."/>
            <person name="Hsu J.L."/>
            <person name="Li C.Y."/>
            <person name="Wang Z.W."/>
            <person name="Zhao X."/>
            <person name="Zhong W.Y."/>
            <person name="Ma X.K."/>
            <person name="Ma L."/>
            <person name="Huang J."/>
            <person name="Chen G.Z."/>
            <person name="Huang M.Z."/>
            <person name="Huang L."/>
            <person name="Peng D.H."/>
            <person name="Luo Y.B."/>
            <person name="Zou S.Q."/>
            <person name="Chen S.P."/>
            <person name="Lan S."/>
            <person name="Tsai W.C."/>
            <person name="Van de Peer Y."/>
            <person name="Liu Z.J."/>
        </authorList>
    </citation>
    <scope>NUCLEOTIDE SEQUENCE [LARGE SCALE GENOMIC DNA]</scope>
    <source>
        <strain evidence="2">Lor288</strain>
    </source>
</reference>
<proteinExistence type="predicted"/>
<dbReference type="EMBL" id="JBBWWR010000004">
    <property type="protein sequence ID" value="KAK8967593.1"/>
    <property type="molecule type" value="Genomic_DNA"/>
</dbReference>
<dbReference type="Pfam" id="PF03732">
    <property type="entry name" value="Retrotrans_gag"/>
    <property type="match status" value="1"/>
</dbReference>
<comment type="caution">
    <text evidence="2">The sequence shown here is derived from an EMBL/GenBank/DDBJ whole genome shotgun (WGS) entry which is preliminary data.</text>
</comment>
<keyword evidence="3" id="KW-1185">Reference proteome</keyword>
<evidence type="ECO:0000313" key="3">
    <source>
        <dbReference type="Proteomes" id="UP001412067"/>
    </source>
</evidence>